<evidence type="ECO:0000256" key="1">
    <source>
        <dbReference type="ARBA" id="ARBA00022729"/>
    </source>
</evidence>
<sequence length="275" mass="29428">MITRLIVFLALALPIAAPSAVLANDPLNALDWRGDILGWEAVGRLDLPGGHCTGVLISSDLVLTAAHCLFDKNARQIAPEQIVFRAGYAKGKSIVDRRGEKIVVARGYTPSRTGQIMVKDVVTDVALVRLSSPISSSEADPFRIHEDPQQGEVVSVLSYGLGRMEVLSQQRSCKVTARYQEGIMSFDCDVTYGSSGAPVFVRYGSRFRILSLVSAGSDFGTDNVVSFGMVLPDVVAQLKQDLRYGGGQAPTVSAGAKRITAGQRNGSSGARFVRP</sequence>
<feature type="chain" id="PRO_5046001474" evidence="2">
    <location>
        <begin position="24"/>
        <end position="275"/>
    </location>
</feature>
<feature type="signal peptide" evidence="2">
    <location>
        <begin position="1"/>
        <end position="23"/>
    </location>
</feature>
<dbReference type="Pfam" id="PF13365">
    <property type="entry name" value="Trypsin_2"/>
    <property type="match status" value="1"/>
</dbReference>
<evidence type="ECO:0000256" key="2">
    <source>
        <dbReference type="SAM" id="SignalP"/>
    </source>
</evidence>
<dbReference type="PANTHER" id="PTHR15462:SF8">
    <property type="entry name" value="SERINE PROTEASE"/>
    <property type="match status" value="1"/>
</dbReference>
<reference evidence="3 4" key="1">
    <citation type="submission" date="2024-01" db="EMBL/GenBank/DDBJ databases">
        <title>Mesobacterium rodlantinim sp. nov., isolated from shallow sea hydrothermal systems off Kueishantao Island.</title>
        <authorList>
            <person name="Su Z."/>
            <person name="Tang K."/>
        </authorList>
    </citation>
    <scope>NUCLEOTIDE SEQUENCE [LARGE SCALE GENOMIC DNA]</scope>
    <source>
        <strain evidence="3 4">TK19101</strain>
    </source>
</reference>
<dbReference type="PANTHER" id="PTHR15462">
    <property type="entry name" value="SERINE PROTEASE"/>
    <property type="match status" value="1"/>
</dbReference>
<evidence type="ECO:0000313" key="4">
    <source>
        <dbReference type="Proteomes" id="UP001348149"/>
    </source>
</evidence>
<dbReference type="SUPFAM" id="SSF50494">
    <property type="entry name" value="Trypsin-like serine proteases"/>
    <property type="match status" value="1"/>
</dbReference>
<comment type="caution">
    <text evidence="3">The sequence shown here is derived from an EMBL/GenBank/DDBJ whole genome shotgun (WGS) entry which is preliminary data.</text>
</comment>
<dbReference type="EMBL" id="JAYLLH010000009">
    <property type="protein sequence ID" value="MEC3861385.1"/>
    <property type="molecule type" value="Genomic_DNA"/>
</dbReference>
<accession>A0ABU6HHT1</accession>
<evidence type="ECO:0000313" key="3">
    <source>
        <dbReference type="EMBL" id="MEC3861385.1"/>
    </source>
</evidence>
<organism evidence="3 4">
    <name type="scientific">Mesobacterium hydrothermale</name>
    <dbReference type="NCBI Taxonomy" id="3111907"/>
    <lineage>
        <taxon>Bacteria</taxon>
        <taxon>Pseudomonadati</taxon>
        <taxon>Pseudomonadota</taxon>
        <taxon>Alphaproteobacteria</taxon>
        <taxon>Rhodobacterales</taxon>
        <taxon>Roseobacteraceae</taxon>
        <taxon>Mesobacterium</taxon>
    </lineage>
</organism>
<name>A0ABU6HHT1_9RHOB</name>
<proteinExistence type="predicted"/>
<dbReference type="InterPro" id="IPR050966">
    <property type="entry name" value="Glutamyl_endopeptidase"/>
</dbReference>
<dbReference type="InterPro" id="IPR018114">
    <property type="entry name" value="TRYPSIN_HIS"/>
</dbReference>
<gene>
    <name evidence="3" type="ORF">VK792_08815</name>
</gene>
<keyword evidence="4" id="KW-1185">Reference proteome</keyword>
<dbReference type="PRINTS" id="PR00722">
    <property type="entry name" value="CHYMOTRYPSIN"/>
</dbReference>
<dbReference type="Gene3D" id="2.40.10.10">
    <property type="entry name" value="Trypsin-like serine proteases"/>
    <property type="match status" value="2"/>
</dbReference>
<protein>
    <submittedName>
        <fullName evidence="3">Trypsin-like peptidase domain-containing protein</fullName>
    </submittedName>
</protein>
<keyword evidence="1 2" id="KW-0732">Signal</keyword>
<dbReference type="RefSeq" id="WP_326297101.1">
    <property type="nucleotide sequence ID" value="NZ_JAYLLH010000009.1"/>
</dbReference>
<dbReference type="InterPro" id="IPR009003">
    <property type="entry name" value="Peptidase_S1_PA"/>
</dbReference>
<dbReference type="InterPro" id="IPR043504">
    <property type="entry name" value="Peptidase_S1_PA_chymotrypsin"/>
</dbReference>
<dbReference type="PROSITE" id="PS00134">
    <property type="entry name" value="TRYPSIN_HIS"/>
    <property type="match status" value="1"/>
</dbReference>
<dbReference type="Proteomes" id="UP001348149">
    <property type="component" value="Unassembled WGS sequence"/>
</dbReference>
<dbReference type="InterPro" id="IPR001314">
    <property type="entry name" value="Peptidase_S1A"/>
</dbReference>